<evidence type="ECO:0000259" key="6">
    <source>
        <dbReference type="PROSITE" id="PS51898"/>
    </source>
</evidence>
<name>A0ABS5JW66_9BACT</name>
<dbReference type="PROSITE" id="PS51900">
    <property type="entry name" value="CB"/>
    <property type="match status" value="1"/>
</dbReference>
<protein>
    <submittedName>
        <fullName evidence="8">Site-specific integrase</fullName>
    </submittedName>
</protein>
<dbReference type="Pfam" id="PF00589">
    <property type="entry name" value="Phage_integrase"/>
    <property type="match status" value="1"/>
</dbReference>
<dbReference type="InterPro" id="IPR035386">
    <property type="entry name" value="Arm-DNA-bind_5"/>
</dbReference>
<evidence type="ECO:0000259" key="7">
    <source>
        <dbReference type="PROSITE" id="PS51900"/>
    </source>
</evidence>
<keyword evidence="3 5" id="KW-0238">DNA-binding</keyword>
<evidence type="ECO:0000313" key="9">
    <source>
        <dbReference type="Proteomes" id="UP000708576"/>
    </source>
</evidence>
<evidence type="ECO:0000256" key="3">
    <source>
        <dbReference type="ARBA" id="ARBA00023125"/>
    </source>
</evidence>
<dbReference type="InterPro" id="IPR050090">
    <property type="entry name" value="Tyrosine_recombinase_XerCD"/>
</dbReference>
<dbReference type="CDD" id="cd01185">
    <property type="entry name" value="INTN1_C_like"/>
    <property type="match status" value="1"/>
</dbReference>
<dbReference type="SUPFAM" id="SSF56349">
    <property type="entry name" value="DNA breaking-rejoining enzymes"/>
    <property type="match status" value="1"/>
</dbReference>
<dbReference type="Pfam" id="PF17293">
    <property type="entry name" value="Arm-DNA-bind_5"/>
    <property type="match status" value="1"/>
</dbReference>
<proteinExistence type="inferred from homology"/>
<dbReference type="InterPro" id="IPR010998">
    <property type="entry name" value="Integrase_recombinase_N"/>
</dbReference>
<sequence>MADSFSLKFYLNKNKSRGKDEYKIYGRLIIDRRKSEFATNYYINENGWDVAKGRAKKNMAINDELTEAESEVNRIRRKLLDDGKPVSAKIIIQILKGDRKEKRFLLEYMAEHIEDMRKKGENAENTCDHYQSSYNIYEQFINNIYKNKDYPFNQINLEFIEQYDMYMLTMYRDPNGKKVKRNTINKHHSRLRTMLHKAVREEIISKNPYIHFPLKNTPTTRSFLTEEEINAIRKIDFSNNKTLDQVRDFFLFSCFTSLRYTDAYNLTTNNIIKTDKGKTALYVEESDKTKAPLHIPIISQTQEIIDKYNTHPDREVGGFILPRYSNQKVNDYLKNIAVLANIKKELTHHVARHTFATIALNKGIPLPVVQKILAHKSIRTTQIYAKMLVSTVEKEMEKFDL</sequence>
<keyword evidence="4" id="KW-0233">DNA recombination</keyword>
<dbReference type="PANTHER" id="PTHR30349">
    <property type="entry name" value="PHAGE INTEGRASE-RELATED"/>
    <property type="match status" value="1"/>
</dbReference>
<dbReference type="RefSeq" id="WP_212216370.1">
    <property type="nucleotide sequence ID" value="NZ_JAGUCO010000008.1"/>
</dbReference>
<dbReference type="InterPro" id="IPR002104">
    <property type="entry name" value="Integrase_catalytic"/>
</dbReference>
<dbReference type="Gene3D" id="1.10.150.130">
    <property type="match status" value="1"/>
</dbReference>
<dbReference type="InterPro" id="IPR013762">
    <property type="entry name" value="Integrase-like_cat_sf"/>
</dbReference>
<comment type="caution">
    <text evidence="8">The sequence shown here is derived from an EMBL/GenBank/DDBJ whole genome shotgun (WGS) entry which is preliminary data.</text>
</comment>
<keyword evidence="2" id="KW-0229">DNA integration</keyword>
<organism evidence="8 9">
    <name type="scientific">Carboxylicivirga linearis</name>
    <dbReference type="NCBI Taxonomy" id="1628157"/>
    <lineage>
        <taxon>Bacteria</taxon>
        <taxon>Pseudomonadati</taxon>
        <taxon>Bacteroidota</taxon>
        <taxon>Bacteroidia</taxon>
        <taxon>Marinilabiliales</taxon>
        <taxon>Marinilabiliaceae</taxon>
        <taxon>Carboxylicivirga</taxon>
    </lineage>
</organism>
<keyword evidence="9" id="KW-1185">Reference proteome</keyword>
<dbReference type="Gene3D" id="1.10.443.10">
    <property type="entry name" value="Intergrase catalytic core"/>
    <property type="match status" value="1"/>
</dbReference>
<dbReference type="PROSITE" id="PS51898">
    <property type="entry name" value="TYR_RECOMBINASE"/>
    <property type="match status" value="1"/>
</dbReference>
<gene>
    <name evidence="8" type="ORF">KEM10_12620</name>
</gene>
<dbReference type="InterPro" id="IPR044068">
    <property type="entry name" value="CB"/>
</dbReference>
<dbReference type="InterPro" id="IPR025269">
    <property type="entry name" value="SAM-like_dom"/>
</dbReference>
<evidence type="ECO:0000313" key="8">
    <source>
        <dbReference type="EMBL" id="MBS2099127.1"/>
    </source>
</evidence>
<dbReference type="Proteomes" id="UP000708576">
    <property type="component" value="Unassembled WGS sequence"/>
</dbReference>
<accession>A0ABS5JW66</accession>
<dbReference type="Pfam" id="PF13102">
    <property type="entry name" value="Phage_int_SAM_5"/>
    <property type="match status" value="1"/>
</dbReference>
<dbReference type="PANTHER" id="PTHR30349:SF64">
    <property type="entry name" value="PROPHAGE INTEGRASE INTD-RELATED"/>
    <property type="match status" value="1"/>
</dbReference>
<evidence type="ECO:0000256" key="4">
    <source>
        <dbReference type="ARBA" id="ARBA00023172"/>
    </source>
</evidence>
<comment type="similarity">
    <text evidence="1">Belongs to the 'phage' integrase family.</text>
</comment>
<evidence type="ECO:0000256" key="2">
    <source>
        <dbReference type="ARBA" id="ARBA00022908"/>
    </source>
</evidence>
<reference evidence="8 9" key="1">
    <citation type="journal article" date="2015" name="Int. J. Syst. Evol. Microbiol.">
        <title>Carboxylicivirga linearis sp. nov., isolated from a sea cucumber culture pond.</title>
        <authorList>
            <person name="Wang F.Q."/>
            <person name="Zhou Y.X."/>
            <person name="Lin X.Z."/>
            <person name="Chen G.J."/>
            <person name="Du Z.J."/>
        </authorList>
    </citation>
    <scope>NUCLEOTIDE SEQUENCE [LARGE SCALE GENOMIC DNA]</scope>
    <source>
        <strain evidence="8 9">FB218</strain>
    </source>
</reference>
<evidence type="ECO:0000256" key="5">
    <source>
        <dbReference type="PROSITE-ProRule" id="PRU01248"/>
    </source>
</evidence>
<feature type="domain" description="Core-binding (CB)" evidence="7">
    <location>
        <begin position="107"/>
        <end position="199"/>
    </location>
</feature>
<feature type="domain" description="Tyr recombinase" evidence="6">
    <location>
        <begin position="219"/>
        <end position="397"/>
    </location>
</feature>
<dbReference type="InterPro" id="IPR011010">
    <property type="entry name" value="DNA_brk_join_enz"/>
</dbReference>
<evidence type="ECO:0000256" key="1">
    <source>
        <dbReference type="ARBA" id="ARBA00008857"/>
    </source>
</evidence>
<dbReference type="EMBL" id="JAGUCO010000008">
    <property type="protein sequence ID" value="MBS2099127.1"/>
    <property type="molecule type" value="Genomic_DNA"/>
</dbReference>